<sequence>MSEFAIIITAYNRPRALKNLLDSLVNIRYDKQIKIVISIDNNGTEEVNRIANEFVWTYGDKEVIIHNHKLGLRNHFIWVGDQTKKYENVIFLEDDLIVSPEMVDFSSKAIEYYKDKRDVAGICLYNPILCEFNGCKFYQNQDGYDVYFLQHPYWGNVWSKEKWDDFKDWLPSYAHNPDIIPKAVSNWKESSFKKVYIQYLVETNKYIVVPRISLVTNNGEAGLHNADGLYQYQTVLMNESTDYRFCDFNSSKANYDVYMEITTEILKKYNSDLGQYDFEVDLKGNRHQYTKEYVLTTRPTNNKLMTFSSLMKPMENGVIYKSKGEGITLCKAEDVIIDNNYDDSRLFVDVDMNYHVRIKTAILMLKAALLKRIRRIF</sequence>
<reference evidence="2 3" key="1">
    <citation type="submission" date="2014-03" db="EMBL/GenBank/DDBJ databases">
        <title>Genome sequence of Clostridium litorale W6, DSM 5388.</title>
        <authorList>
            <person name="Poehlein A."/>
            <person name="Jagirdar A."/>
            <person name="Khonsari B."/>
            <person name="Chibani C.M."/>
            <person name="Gutierrez Gutierrez D.A."/>
            <person name="Davydova E."/>
            <person name="Alghaithi H.S."/>
            <person name="Nair K.P."/>
            <person name="Dhamotharan K."/>
            <person name="Chandran L."/>
            <person name="G W."/>
            <person name="Daniel R."/>
        </authorList>
    </citation>
    <scope>NUCLEOTIDE SEQUENCE [LARGE SCALE GENOMIC DNA]</scope>
    <source>
        <strain evidence="2 3">W6</strain>
    </source>
</reference>
<dbReference type="InterPro" id="IPR029044">
    <property type="entry name" value="Nucleotide-diphossugar_trans"/>
</dbReference>
<evidence type="ECO:0000313" key="3">
    <source>
        <dbReference type="Proteomes" id="UP000027946"/>
    </source>
</evidence>
<dbReference type="Gene3D" id="3.90.550.10">
    <property type="entry name" value="Spore Coat Polysaccharide Biosynthesis Protein SpsA, Chain A"/>
    <property type="match status" value="1"/>
</dbReference>
<dbReference type="AlphaFoldDB" id="A0A069RKC6"/>
<dbReference type="PANTHER" id="PTHR33604">
    <property type="entry name" value="OSJNBA0004B13.7 PROTEIN"/>
    <property type="match status" value="1"/>
</dbReference>
<dbReference type="CDD" id="cd00761">
    <property type="entry name" value="Glyco_tranf_GTA_type"/>
    <property type="match status" value="1"/>
</dbReference>
<dbReference type="RefSeq" id="WP_038266539.1">
    <property type="nucleotide sequence ID" value="NZ_FSRH01000015.1"/>
</dbReference>
<dbReference type="Pfam" id="PF00535">
    <property type="entry name" value="Glycos_transf_2"/>
    <property type="match status" value="1"/>
</dbReference>
<protein>
    <submittedName>
        <fullName evidence="2">Putative glycosyltransferase</fullName>
    </submittedName>
</protein>
<dbReference type="InterPro" id="IPR001173">
    <property type="entry name" value="Glyco_trans_2-like"/>
</dbReference>
<dbReference type="eggNOG" id="COG1216">
    <property type="taxonomic scope" value="Bacteria"/>
</dbReference>
<organism evidence="2 3">
    <name type="scientific">Peptoclostridium litorale DSM 5388</name>
    <dbReference type="NCBI Taxonomy" id="1121324"/>
    <lineage>
        <taxon>Bacteria</taxon>
        <taxon>Bacillati</taxon>
        <taxon>Bacillota</taxon>
        <taxon>Clostridia</taxon>
        <taxon>Peptostreptococcales</taxon>
        <taxon>Peptoclostridiaceae</taxon>
        <taxon>Peptoclostridium</taxon>
    </lineage>
</organism>
<gene>
    <name evidence="2" type="ORF">CLIT_14c01130</name>
</gene>
<dbReference type="OrthoDB" id="5180856at2"/>
<dbReference type="GO" id="GO:0016740">
    <property type="term" value="F:transferase activity"/>
    <property type="evidence" value="ECO:0007669"/>
    <property type="project" value="UniProtKB-KW"/>
</dbReference>
<dbReference type="PANTHER" id="PTHR33604:SF3">
    <property type="entry name" value="OSJNBA0004B13.7 PROTEIN"/>
    <property type="match status" value="1"/>
</dbReference>
<name>A0A069RKC6_PEPLI</name>
<feature type="domain" description="Glycosyltransferase 2-like" evidence="1">
    <location>
        <begin position="6"/>
        <end position="117"/>
    </location>
</feature>
<comment type="caution">
    <text evidence="2">The sequence shown here is derived from an EMBL/GenBank/DDBJ whole genome shotgun (WGS) entry which is preliminary data.</text>
</comment>
<keyword evidence="3" id="KW-1185">Reference proteome</keyword>
<evidence type="ECO:0000313" key="2">
    <source>
        <dbReference type="EMBL" id="KDR94652.1"/>
    </source>
</evidence>
<dbReference type="EMBL" id="JJMM01000014">
    <property type="protein sequence ID" value="KDR94652.1"/>
    <property type="molecule type" value="Genomic_DNA"/>
</dbReference>
<dbReference type="STRING" id="1121324.CLIT_14c01130"/>
<keyword evidence="2" id="KW-0808">Transferase</keyword>
<proteinExistence type="predicted"/>
<dbReference type="Proteomes" id="UP000027946">
    <property type="component" value="Unassembled WGS sequence"/>
</dbReference>
<accession>A0A069RKC6</accession>
<evidence type="ECO:0000259" key="1">
    <source>
        <dbReference type="Pfam" id="PF00535"/>
    </source>
</evidence>
<dbReference type="SUPFAM" id="SSF53448">
    <property type="entry name" value="Nucleotide-diphospho-sugar transferases"/>
    <property type="match status" value="1"/>
</dbReference>